<protein>
    <submittedName>
        <fullName evidence="9">Globin</fullName>
    </submittedName>
</protein>
<dbReference type="PROSITE" id="PS01213">
    <property type="entry name" value="GLOBIN_FAM_2"/>
    <property type="match status" value="1"/>
</dbReference>
<keyword evidence="4" id="KW-0479">Metal-binding</keyword>
<dbReference type="GO" id="GO:0046872">
    <property type="term" value="F:metal ion binding"/>
    <property type="evidence" value="ECO:0007669"/>
    <property type="project" value="UniProtKB-KW"/>
</dbReference>
<dbReference type="InterPro" id="IPR012292">
    <property type="entry name" value="Globin/Proto"/>
</dbReference>
<dbReference type="Gene3D" id="1.10.490.10">
    <property type="entry name" value="Globins"/>
    <property type="match status" value="1"/>
</dbReference>
<dbReference type="InterPro" id="IPR019795">
    <property type="entry name" value="Globin_bac-like_CS"/>
</dbReference>
<evidence type="ECO:0000256" key="5">
    <source>
        <dbReference type="ARBA" id="ARBA00023004"/>
    </source>
</evidence>
<keyword evidence="10" id="KW-1185">Reference proteome</keyword>
<comment type="cofactor">
    <cofactor evidence="1">
        <name>heme</name>
        <dbReference type="ChEBI" id="CHEBI:30413"/>
    </cofactor>
</comment>
<dbReference type="SUPFAM" id="SSF46458">
    <property type="entry name" value="Globin-like"/>
    <property type="match status" value="1"/>
</dbReference>
<dbReference type="Proteomes" id="UP000092582">
    <property type="component" value="Chromosome 1"/>
</dbReference>
<evidence type="ECO:0000256" key="4">
    <source>
        <dbReference type="ARBA" id="ARBA00022723"/>
    </source>
</evidence>
<dbReference type="InterPro" id="IPR001486">
    <property type="entry name" value="Hemoglobin_trunc"/>
</dbReference>
<dbReference type="STRING" id="670052.PA27867_1993"/>
<dbReference type="EMBL" id="CP016282">
    <property type="protein sequence ID" value="ANP72946.1"/>
    <property type="molecule type" value="Genomic_DNA"/>
</dbReference>
<dbReference type="GO" id="GO:0020037">
    <property type="term" value="F:heme binding"/>
    <property type="evidence" value="ECO:0007669"/>
    <property type="project" value="InterPro"/>
</dbReference>
<dbReference type="GO" id="GO:0005344">
    <property type="term" value="F:oxygen carrier activity"/>
    <property type="evidence" value="ECO:0007669"/>
    <property type="project" value="InterPro"/>
</dbReference>
<proteinExistence type="inferred from homology"/>
<evidence type="ECO:0000313" key="9">
    <source>
        <dbReference type="EMBL" id="ANP72946.1"/>
    </source>
</evidence>
<gene>
    <name evidence="9" type="ORF">PA27867_1993</name>
</gene>
<dbReference type="PATRIC" id="fig|670052.7.peg.2053"/>
<name>A0A1B1BK80_9MICO</name>
<sequence length="167" mass="18371">MTDPRPTEPAGAAASATPGPVLIPATGPSGVHLRSGENGASLGPSFYQEVGGRPFFEKLVTEFYRGVAGDPVLKPMYPEEDLGPAAERLTGFLEQYWGGPGTYSEQRGHPRLRQRHQPFKVNPDARDRWLLHMKAAVDSCDLPPLQRATLWDYLERAAHAMVNTFDD</sequence>
<dbReference type="InterPro" id="IPR044203">
    <property type="entry name" value="GlbO/GLB3-like"/>
</dbReference>
<feature type="region of interest" description="Disordered" evidence="8">
    <location>
        <begin position="1"/>
        <end position="37"/>
    </location>
</feature>
<evidence type="ECO:0000313" key="10">
    <source>
        <dbReference type="Proteomes" id="UP000092582"/>
    </source>
</evidence>
<keyword evidence="2" id="KW-0813">Transport</keyword>
<dbReference type="Pfam" id="PF01152">
    <property type="entry name" value="Bac_globin"/>
    <property type="match status" value="1"/>
</dbReference>
<reference evidence="9 10" key="1">
    <citation type="submission" date="2016-06" db="EMBL/GenBank/DDBJ databases">
        <title>Genome sequencing of Cryobacterium arcticum PAMC 27867.</title>
        <authorList>
            <person name="Lee J."/>
            <person name="Kim O.-S."/>
        </authorList>
    </citation>
    <scope>NUCLEOTIDE SEQUENCE [LARGE SCALE GENOMIC DNA]</scope>
    <source>
        <strain evidence="9 10">PAMC 27867</strain>
    </source>
</reference>
<dbReference type="InterPro" id="IPR009050">
    <property type="entry name" value="Globin-like_sf"/>
</dbReference>
<dbReference type="KEGG" id="cart:PA27867_1993"/>
<feature type="binding site" description="distal binding residue" evidence="7">
    <location>
        <position position="159"/>
    </location>
    <ligand>
        <name>heme</name>
        <dbReference type="ChEBI" id="CHEBI:30413"/>
    </ligand>
    <ligandPart>
        <name>Fe</name>
        <dbReference type="ChEBI" id="CHEBI:18248"/>
    </ligandPart>
</feature>
<comment type="similarity">
    <text evidence="6">Belongs to the truncated hemoglobin family. Group II subfamily.</text>
</comment>
<dbReference type="AlphaFoldDB" id="A0A1B1BK80"/>
<evidence type="ECO:0000256" key="3">
    <source>
        <dbReference type="ARBA" id="ARBA00022617"/>
    </source>
</evidence>
<organism evidence="9 10">
    <name type="scientific">Cryobacterium arcticum</name>
    <dbReference type="NCBI Taxonomy" id="670052"/>
    <lineage>
        <taxon>Bacteria</taxon>
        <taxon>Bacillati</taxon>
        <taxon>Actinomycetota</taxon>
        <taxon>Actinomycetes</taxon>
        <taxon>Micrococcales</taxon>
        <taxon>Microbacteriaceae</taxon>
        <taxon>Cryobacterium</taxon>
    </lineage>
</organism>
<dbReference type="CDD" id="cd14771">
    <property type="entry name" value="TrHb2_Mt-trHbO-like_O"/>
    <property type="match status" value="1"/>
</dbReference>
<evidence type="ECO:0000256" key="2">
    <source>
        <dbReference type="ARBA" id="ARBA00022448"/>
    </source>
</evidence>
<keyword evidence="5" id="KW-0408">Iron</keyword>
<evidence type="ECO:0000256" key="7">
    <source>
        <dbReference type="PIRSR" id="PIRSR601486-1"/>
    </source>
</evidence>
<dbReference type="PANTHER" id="PTHR47366">
    <property type="entry name" value="TWO-ON-TWO HEMOGLOBIN-3"/>
    <property type="match status" value="1"/>
</dbReference>
<evidence type="ECO:0000256" key="8">
    <source>
        <dbReference type="SAM" id="MobiDB-lite"/>
    </source>
</evidence>
<evidence type="ECO:0000256" key="1">
    <source>
        <dbReference type="ARBA" id="ARBA00001971"/>
    </source>
</evidence>
<keyword evidence="3 7" id="KW-0349">Heme</keyword>
<evidence type="ECO:0000256" key="6">
    <source>
        <dbReference type="ARBA" id="ARBA00034496"/>
    </source>
</evidence>
<dbReference type="PANTHER" id="PTHR47366:SF1">
    <property type="entry name" value="TWO-ON-TWO HEMOGLOBIN-3"/>
    <property type="match status" value="1"/>
</dbReference>
<accession>A0A1B1BK80</accession>
<feature type="compositionally biased region" description="Low complexity" evidence="8">
    <location>
        <begin position="8"/>
        <end position="20"/>
    </location>
</feature>
<dbReference type="RefSeq" id="WP_084020961.1">
    <property type="nucleotide sequence ID" value="NZ_CP016282.1"/>
</dbReference>
<dbReference type="GO" id="GO:0019825">
    <property type="term" value="F:oxygen binding"/>
    <property type="evidence" value="ECO:0007669"/>
    <property type="project" value="InterPro"/>
</dbReference>